<evidence type="ECO:0000256" key="6">
    <source>
        <dbReference type="ARBA" id="ARBA00022989"/>
    </source>
</evidence>
<dbReference type="InterPro" id="IPR003752">
    <property type="entry name" value="DiS_bond_form_DsbB/BdbC"/>
</dbReference>
<dbReference type="InterPro" id="IPR012187">
    <property type="entry name" value="Disulphide_bond_form_BdbC"/>
</dbReference>
<dbReference type="GO" id="GO:0006457">
    <property type="term" value="P:protein folding"/>
    <property type="evidence" value="ECO:0007669"/>
    <property type="project" value="InterPro"/>
</dbReference>
<dbReference type="EMBL" id="JXMU01000032">
    <property type="protein sequence ID" value="KPB00066.1"/>
    <property type="molecule type" value="Genomic_DNA"/>
</dbReference>
<proteinExistence type="inferred from homology"/>
<organism evidence="13 14">
    <name type="scientific">Ahrensia marina</name>
    <dbReference type="NCBI Taxonomy" id="1514904"/>
    <lineage>
        <taxon>Bacteria</taxon>
        <taxon>Pseudomonadati</taxon>
        <taxon>Pseudomonadota</taxon>
        <taxon>Alphaproteobacteria</taxon>
        <taxon>Hyphomicrobiales</taxon>
        <taxon>Ahrensiaceae</taxon>
        <taxon>Ahrensia</taxon>
    </lineage>
</organism>
<dbReference type="Gene3D" id="1.20.1550.10">
    <property type="entry name" value="DsbB-like"/>
    <property type="match status" value="1"/>
</dbReference>
<keyword evidence="6 12" id="KW-1133">Transmembrane helix</keyword>
<dbReference type="PANTHER" id="PTHR43469">
    <property type="entry name" value="DISULFIDE FORMATION PROTEIN-RELATED"/>
    <property type="match status" value="1"/>
</dbReference>
<evidence type="ECO:0000256" key="12">
    <source>
        <dbReference type="SAM" id="Phobius"/>
    </source>
</evidence>
<comment type="subcellular location">
    <subcellularLocation>
        <location evidence="1">Membrane</location>
        <topology evidence="1">Multi-pass membrane protein</topology>
    </subcellularLocation>
</comment>
<dbReference type="STRING" id="1514904.SU32_15930"/>
<feature type="transmembrane region" description="Helical" evidence="12">
    <location>
        <begin position="35"/>
        <end position="53"/>
    </location>
</feature>
<evidence type="ECO:0000313" key="13">
    <source>
        <dbReference type="EMBL" id="KPB00066.1"/>
    </source>
</evidence>
<evidence type="ECO:0000256" key="10">
    <source>
        <dbReference type="ARBA" id="ARBA00023186"/>
    </source>
</evidence>
<evidence type="ECO:0000256" key="8">
    <source>
        <dbReference type="ARBA" id="ARBA00023136"/>
    </source>
</evidence>
<gene>
    <name evidence="13" type="ORF">SU32_15930</name>
</gene>
<dbReference type="PATRIC" id="fig|1514904.3.peg.2593"/>
<keyword evidence="14" id="KW-1185">Reference proteome</keyword>
<evidence type="ECO:0000256" key="7">
    <source>
        <dbReference type="ARBA" id="ARBA00023002"/>
    </source>
</evidence>
<keyword evidence="7" id="KW-0560">Oxidoreductase</keyword>
<evidence type="ECO:0000256" key="2">
    <source>
        <dbReference type="ARBA" id="ARBA00007602"/>
    </source>
</evidence>
<dbReference type="InterPro" id="IPR023380">
    <property type="entry name" value="DsbB-like_sf"/>
</dbReference>
<keyword evidence="5" id="KW-0249">Electron transport</keyword>
<sequence>MYLFFAWLVALVASLAALFIGEVLGQTPCNLCWFQRVFMLPLPIILGIAVWKSDWEIWRYCFPLSIIGLLVALYHLLLYAGILPMPIVPCKASGPSCIGNSMLVFSIPLPGLAVVAFALISTLLLALRKAIK</sequence>
<name>A0A0M9GL94_9HYPH</name>
<dbReference type="PANTHER" id="PTHR43469:SF1">
    <property type="entry name" value="SPBETA PROPHAGE-DERIVED DISULFIDE BOND FORMATION PROTEIN B"/>
    <property type="match status" value="1"/>
</dbReference>
<feature type="transmembrane region" description="Helical" evidence="12">
    <location>
        <begin position="102"/>
        <end position="127"/>
    </location>
</feature>
<dbReference type="AlphaFoldDB" id="A0A0M9GL94"/>
<dbReference type="PIRSF" id="PIRSF036659">
    <property type="entry name" value="BdbC"/>
    <property type="match status" value="1"/>
</dbReference>
<comment type="caution">
    <text evidence="13">The sequence shown here is derived from an EMBL/GenBank/DDBJ whole genome shotgun (WGS) entry which is preliminary data.</text>
</comment>
<dbReference type="Proteomes" id="UP000038011">
    <property type="component" value="Unassembled WGS sequence"/>
</dbReference>
<dbReference type="Pfam" id="PF02600">
    <property type="entry name" value="DsbB"/>
    <property type="match status" value="1"/>
</dbReference>
<keyword evidence="3" id="KW-0813">Transport</keyword>
<evidence type="ECO:0000313" key="14">
    <source>
        <dbReference type="Proteomes" id="UP000038011"/>
    </source>
</evidence>
<dbReference type="SUPFAM" id="SSF158442">
    <property type="entry name" value="DsbB-like"/>
    <property type="match status" value="1"/>
</dbReference>
<feature type="transmembrane region" description="Helical" evidence="12">
    <location>
        <begin position="60"/>
        <end position="82"/>
    </location>
</feature>
<evidence type="ECO:0008006" key="15">
    <source>
        <dbReference type="Google" id="ProtNLM"/>
    </source>
</evidence>
<keyword evidence="8 12" id="KW-0472">Membrane</keyword>
<keyword evidence="9" id="KW-1015">Disulfide bond</keyword>
<reference evidence="13 14" key="1">
    <citation type="submission" date="2015-01" db="EMBL/GenBank/DDBJ databases">
        <title>Ahrensia donghaiensis sp. nov., a novel dimethylsulphoniopropionate-cleavage bacterium isolated from seawater and emended descriptions of the genus Ahrensia and Ahrensia kielensis.</title>
        <authorList>
            <person name="Liu J."/>
        </authorList>
    </citation>
    <scope>NUCLEOTIDE SEQUENCE [LARGE SCALE GENOMIC DNA]</scope>
    <source>
        <strain evidence="13 14">LZD062</strain>
    </source>
</reference>
<dbReference type="GO" id="GO:0015035">
    <property type="term" value="F:protein-disulfide reductase activity"/>
    <property type="evidence" value="ECO:0007669"/>
    <property type="project" value="InterPro"/>
</dbReference>
<keyword evidence="11" id="KW-0676">Redox-active center</keyword>
<evidence type="ECO:0000256" key="1">
    <source>
        <dbReference type="ARBA" id="ARBA00004141"/>
    </source>
</evidence>
<evidence type="ECO:0000256" key="9">
    <source>
        <dbReference type="ARBA" id="ARBA00023157"/>
    </source>
</evidence>
<comment type="similarity">
    <text evidence="2">Belongs to the DsbB family. BdbC subfamily.</text>
</comment>
<keyword evidence="10" id="KW-0143">Chaperone</keyword>
<protein>
    <recommendedName>
        <fullName evidence="15">Disulfide bond formation protein</fullName>
    </recommendedName>
</protein>
<evidence type="ECO:0000256" key="11">
    <source>
        <dbReference type="ARBA" id="ARBA00023284"/>
    </source>
</evidence>
<accession>A0A0M9GL94</accession>
<evidence type="ECO:0000256" key="3">
    <source>
        <dbReference type="ARBA" id="ARBA00022448"/>
    </source>
</evidence>
<keyword evidence="4 12" id="KW-0812">Transmembrane</keyword>
<evidence type="ECO:0000256" key="4">
    <source>
        <dbReference type="ARBA" id="ARBA00022692"/>
    </source>
</evidence>
<evidence type="ECO:0000256" key="5">
    <source>
        <dbReference type="ARBA" id="ARBA00022982"/>
    </source>
</evidence>
<dbReference type="GO" id="GO:0016020">
    <property type="term" value="C:membrane"/>
    <property type="evidence" value="ECO:0007669"/>
    <property type="project" value="UniProtKB-SubCell"/>
</dbReference>